<gene>
    <name evidence="2" type="ORF">SAMN02910418_00357</name>
</gene>
<dbReference type="EMBL" id="FNQV01000002">
    <property type="protein sequence ID" value="SDZ84041.1"/>
    <property type="molecule type" value="Genomic_DNA"/>
</dbReference>
<feature type="transmembrane region" description="Helical" evidence="1">
    <location>
        <begin position="88"/>
        <end position="110"/>
    </location>
</feature>
<keyword evidence="3" id="KW-1185">Reference proteome</keyword>
<feature type="transmembrane region" description="Helical" evidence="1">
    <location>
        <begin position="57"/>
        <end position="76"/>
    </location>
</feature>
<dbReference type="AlphaFoldDB" id="A0A1H3WB32"/>
<reference evidence="3" key="1">
    <citation type="submission" date="2016-10" db="EMBL/GenBank/DDBJ databases">
        <authorList>
            <person name="Varghese N."/>
            <person name="Submissions S."/>
        </authorList>
    </citation>
    <scope>NUCLEOTIDE SEQUENCE [LARGE SCALE GENOMIC DNA]</scope>
    <source>
        <strain evidence="3">KPR-1</strain>
    </source>
</reference>
<evidence type="ECO:0008006" key="4">
    <source>
        <dbReference type="Google" id="ProtNLM"/>
    </source>
</evidence>
<keyword evidence="1" id="KW-0812">Transmembrane</keyword>
<accession>A0A1H3WB32</accession>
<evidence type="ECO:0000313" key="2">
    <source>
        <dbReference type="EMBL" id="SDZ84041.1"/>
    </source>
</evidence>
<keyword evidence="1" id="KW-1133">Transmembrane helix</keyword>
<organism evidence="2 3">
    <name type="scientific">Bowdeniella nasicola</name>
    <dbReference type="NCBI Taxonomy" id="208480"/>
    <lineage>
        <taxon>Bacteria</taxon>
        <taxon>Bacillati</taxon>
        <taxon>Actinomycetota</taxon>
        <taxon>Actinomycetes</taxon>
        <taxon>Actinomycetales</taxon>
        <taxon>Actinomycetaceae</taxon>
        <taxon>Bowdeniella</taxon>
    </lineage>
</organism>
<keyword evidence="1" id="KW-0472">Membrane</keyword>
<protein>
    <recommendedName>
        <fullName evidence="4">Integral membrane protein</fullName>
    </recommendedName>
</protein>
<feature type="transmembrane region" description="Helical" evidence="1">
    <location>
        <begin position="30"/>
        <end position="51"/>
    </location>
</feature>
<proteinExistence type="predicted"/>
<name>A0A1H3WB32_9ACTO</name>
<evidence type="ECO:0000256" key="1">
    <source>
        <dbReference type="SAM" id="Phobius"/>
    </source>
</evidence>
<evidence type="ECO:0000313" key="3">
    <source>
        <dbReference type="Proteomes" id="UP000199288"/>
    </source>
</evidence>
<dbReference type="Proteomes" id="UP000199288">
    <property type="component" value="Unassembled WGS sequence"/>
</dbReference>
<sequence>MAGLADMGGMSTVTTSATDTRRPAYGLGRVLILIYGIFALAATARSAVQLIRNPSEAPLAYSLSALAAVIYILATVSLAHNGKRMRRIAWGAVIFEALGVITIGIVSFLHPELFPRATVWSHFGAGYGFVPLVLPFLGIAWLFTSNPARLAQN</sequence>
<feature type="transmembrane region" description="Helical" evidence="1">
    <location>
        <begin position="122"/>
        <end position="143"/>
    </location>
</feature>